<evidence type="ECO:0000313" key="1">
    <source>
        <dbReference type="EMBL" id="KDQ12520.1"/>
    </source>
</evidence>
<reference evidence="2" key="1">
    <citation type="journal article" date="2014" name="Proc. Natl. Acad. Sci. U.S.A.">
        <title>Extensive sampling of basidiomycete genomes demonstrates inadequacy of the white-rot/brown-rot paradigm for wood decay fungi.</title>
        <authorList>
            <person name="Riley R."/>
            <person name="Salamov A.A."/>
            <person name="Brown D.W."/>
            <person name="Nagy L.G."/>
            <person name="Floudas D."/>
            <person name="Held B.W."/>
            <person name="Levasseur A."/>
            <person name="Lombard V."/>
            <person name="Morin E."/>
            <person name="Otillar R."/>
            <person name="Lindquist E.A."/>
            <person name="Sun H."/>
            <person name="LaButti K.M."/>
            <person name="Schmutz J."/>
            <person name="Jabbour D."/>
            <person name="Luo H."/>
            <person name="Baker S.E."/>
            <person name="Pisabarro A.G."/>
            <person name="Walton J.D."/>
            <person name="Blanchette R.A."/>
            <person name="Henrissat B."/>
            <person name="Martin F."/>
            <person name="Cullen D."/>
            <person name="Hibbett D.S."/>
            <person name="Grigoriev I.V."/>
        </authorList>
    </citation>
    <scope>NUCLEOTIDE SEQUENCE [LARGE SCALE GENOMIC DNA]</scope>
    <source>
        <strain evidence="2">FD-172 SS1</strain>
    </source>
</reference>
<evidence type="ECO:0000313" key="2">
    <source>
        <dbReference type="Proteomes" id="UP000027195"/>
    </source>
</evidence>
<dbReference type="Gene3D" id="3.30.420.10">
    <property type="entry name" value="Ribonuclease H-like superfamily/Ribonuclease H"/>
    <property type="match status" value="1"/>
</dbReference>
<dbReference type="PANTHER" id="PTHR35871:SF1">
    <property type="entry name" value="CXC1-LIKE CYSTEINE CLUSTER ASSOCIATED WITH KDZ TRANSPOSASES DOMAIN-CONTAINING PROTEIN"/>
    <property type="match status" value="1"/>
</dbReference>
<protein>
    <submittedName>
        <fullName evidence="1">Uncharacterized protein</fullName>
    </submittedName>
</protein>
<proteinExistence type="predicted"/>
<dbReference type="InterPro" id="IPR036397">
    <property type="entry name" value="RNaseH_sf"/>
</dbReference>
<dbReference type="HOGENOM" id="CLU_005726_0_0_1"/>
<dbReference type="InParanoid" id="A0A067MCT2"/>
<gene>
    <name evidence="1" type="ORF">BOTBODRAFT_189230</name>
</gene>
<keyword evidence="2" id="KW-1185">Reference proteome</keyword>
<name>A0A067MCT2_BOTB1</name>
<dbReference type="Proteomes" id="UP000027195">
    <property type="component" value="Unassembled WGS sequence"/>
</dbReference>
<dbReference type="PANTHER" id="PTHR35871">
    <property type="entry name" value="EXPRESSED PROTEIN"/>
    <property type="match status" value="1"/>
</dbReference>
<dbReference type="OrthoDB" id="6511194at2759"/>
<dbReference type="AlphaFoldDB" id="A0A067MCT2"/>
<dbReference type="GO" id="GO:0003676">
    <property type="term" value="F:nucleic acid binding"/>
    <property type="evidence" value="ECO:0007669"/>
    <property type="project" value="InterPro"/>
</dbReference>
<organism evidence="1 2">
    <name type="scientific">Botryobasidium botryosum (strain FD-172 SS1)</name>
    <dbReference type="NCBI Taxonomy" id="930990"/>
    <lineage>
        <taxon>Eukaryota</taxon>
        <taxon>Fungi</taxon>
        <taxon>Dikarya</taxon>
        <taxon>Basidiomycota</taxon>
        <taxon>Agaricomycotina</taxon>
        <taxon>Agaricomycetes</taxon>
        <taxon>Cantharellales</taxon>
        <taxon>Botryobasidiaceae</taxon>
        <taxon>Botryobasidium</taxon>
    </lineage>
</organism>
<accession>A0A067MCT2</accession>
<sequence>MKILGYRWKKTPTGQFVDGHERDDVVAYHQLVFLPVWEELLSVTHQYSLEGIECPSKSSGRHTVVCENAVPYAKGEGASLMVADFVSPDYGWLCSPDGNDKVRVLFKPGKAWEGYFMSDEILKQAKAAMDILQLHYPGKDHVFVFDNVTTHLKRASDAISVWRMPQNPPKYGREWDGSDFGTGKRPKNWGIEVNVTDKDGKLVYTADGTLLKKKIKMGDGEFLDGSPQSFYFPDRHKLAGVFKGMATILGERGYSTINEKGKKLRAECKGFKCAKLPPGEVARCCCCWILYNEPDFVGVESLLEAACKARGFRAIFFPKFHCELNFIEQCWGYSKRVYREFPPSLTEEDLERNVLAALEAIPIDAIHRSLCFMDAYRKGLNGKQAAWASKKYRGHRVLPERIFEELVSRPRHIPRP</sequence>
<dbReference type="EMBL" id="KL198050">
    <property type="protein sequence ID" value="KDQ12520.1"/>
    <property type="molecule type" value="Genomic_DNA"/>
</dbReference>